<organism evidence="1 2">
    <name type="scientific">Paraliobacillus ryukyuensis</name>
    <dbReference type="NCBI Taxonomy" id="200904"/>
    <lineage>
        <taxon>Bacteria</taxon>
        <taxon>Bacillati</taxon>
        <taxon>Bacillota</taxon>
        <taxon>Bacilli</taxon>
        <taxon>Bacillales</taxon>
        <taxon>Bacillaceae</taxon>
        <taxon>Paraliobacillus</taxon>
    </lineage>
</organism>
<dbReference type="RefSeq" id="WP_079707592.1">
    <property type="nucleotide sequence ID" value="NZ_BAABQN010000016.1"/>
</dbReference>
<protein>
    <submittedName>
        <fullName evidence="1">Inhibitor of sigma-G Gin protein</fullName>
    </submittedName>
</protein>
<gene>
    <name evidence="1" type="ORF">DES48_11457</name>
</gene>
<evidence type="ECO:0000313" key="2">
    <source>
        <dbReference type="Proteomes" id="UP000252254"/>
    </source>
</evidence>
<dbReference type="Proteomes" id="UP000252254">
    <property type="component" value="Unassembled WGS sequence"/>
</dbReference>
<dbReference type="InterPro" id="IPR019700">
    <property type="entry name" value="Sigma-G_inhibitor_Gin"/>
</dbReference>
<dbReference type="Pfam" id="PF10764">
    <property type="entry name" value="Gin"/>
    <property type="match status" value="1"/>
</dbReference>
<dbReference type="OrthoDB" id="2886653at2"/>
<dbReference type="AlphaFoldDB" id="A0A366DT26"/>
<keyword evidence="2" id="KW-1185">Reference proteome</keyword>
<proteinExistence type="predicted"/>
<dbReference type="STRING" id="200904.GCA_900168775_02935"/>
<name>A0A366DT26_9BACI</name>
<comment type="caution">
    <text evidence="1">The sequence shown here is derived from an EMBL/GenBank/DDBJ whole genome shotgun (WGS) entry which is preliminary data.</text>
</comment>
<dbReference type="EMBL" id="QNRI01000014">
    <property type="protein sequence ID" value="RBO92358.1"/>
    <property type="molecule type" value="Genomic_DNA"/>
</dbReference>
<sequence length="63" mass="7477">MEEIEKLETCDVCHKGQKAGIHLYHLFICESCEQKIIKTNPEDPSYAYFVNKLKQLKKRKQYS</sequence>
<evidence type="ECO:0000313" key="1">
    <source>
        <dbReference type="EMBL" id="RBO92358.1"/>
    </source>
</evidence>
<accession>A0A366DT26</accession>
<reference evidence="1 2" key="1">
    <citation type="submission" date="2018-06" db="EMBL/GenBank/DDBJ databases">
        <title>Genomic Encyclopedia of Type Strains, Phase IV (KMG-IV): sequencing the most valuable type-strain genomes for metagenomic binning, comparative biology and taxonomic classification.</title>
        <authorList>
            <person name="Goeker M."/>
        </authorList>
    </citation>
    <scope>NUCLEOTIDE SEQUENCE [LARGE SCALE GENOMIC DNA]</scope>
    <source>
        <strain evidence="1 2">DSM 15140</strain>
    </source>
</reference>